<keyword evidence="2" id="KW-1185">Reference proteome</keyword>
<evidence type="ECO:0000313" key="1">
    <source>
        <dbReference type="EMBL" id="CAI9112720.1"/>
    </source>
</evidence>
<proteinExistence type="predicted"/>
<accession>A0AAV1E0Y3</accession>
<dbReference type="Proteomes" id="UP001161247">
    <property type="component" value="Chromosome 7"/>
</dbReference>
<gene>
    <name evidence="1" type="ORF">OLC1_LOCUS19853</name>
</gene>
<protein>
    <submittedName>
        <fullName evidence="1">OLC1v1013200C1</fullName>
    </submittedName>
</protein>
<dbReference type="AlphaFoldDB" id="A0AAV1E0Y3"/>
<reference evidence="1" key="1">
    <citation type="submission" date="2023-03" db="EMBL/GenBank/DDBJ databases">
        <authorList>
            <person name="Julca I."/>
        </authorList>
    </citation>
    <scope>NUCLEOTIDE SEQUENCE</scope>
</reference>
<name>A0AAV1E0Y3_OLDCO</name>
<evidence type="ECO:0000313" key="2">
    <source>
        <dbReference type="Proteomes" id="UP001161247"/>
    </source>
</evidence>
<dbReference type="EMBL" id="OX459124">
    <property type="protein sequence ID" value="CAI9112720.1"/>
    <property type="molecule type" value="Genomic_DNA"/>
</dbReference>
<sequence>MMKGFGRPLNEESIIHSSPTVYKGEPTFLLTNEEDEMLAEPFKPALIGIFSKGRPSMEYLWTQFQKIGFKGEFSLGHAEIDCQHVKGNRSEAEGAQKNPKVAEEQAKKYAATDVFKGNVIANKNTWKQKEASLLIDEVVDKGKKVSTAGMNSKRIDEDHLQENLVVNTEPKESSSGIVAAEKDKIPIDVIDNTPPN</sequence>
<organism evidence="1 2">
    <name type="scientific">Oldenlandia corymbosa var. corymbosa</name>
    <dbReference type="NCBI Taxonomy" id="529605"/>
    <lineage>
        <taxon>Eukaryota</taxon>
        <taxon>Viridiplantae</taxon>
        <taxon>Streptophyta</taxon>
        <taxon>Embryophyta</taxon>
        <taxon>Tracheophyta</taxon>
        <taxon>Spermatophyta</taxon>
        <taxon>Magnoliopsida</taxon>
        <taxon>eudicotyledons</taxon>
        <taxon>Gunneridae</taxon>
        <taxon>Pentapetalae</taxon>
        <taxon>asterids</taxon>
        <taxon>lamiids</taxon>
        <taxon>Gentianales</taxon>
        <taxon>Rubiaceae</taxon>
        <taxon>Rubioideae</taxon>
        <taxon>Spermacoceae</taxon>
        <taxon>Hedyotis-Oldenlandia complex</taxon>
        <taxon>Oldenlandia</taxon>
    </lineage>
</organism>